<dbReference type="UniPathway" id="UPA00094"/>
<evidence type="ECO:0000256" key="17">
    <source>
        <dbReference type="ARBA" id="ARBA00052801"/>
    </source>
</evidence>
<dbReference type="Proteomes" id="UP000030832">
    <property type="component" value="Unassembled WGS sequence"/>
</dbReference>
<evidence type="ECO:0000256" key="7">
    <source>
        <dbReference type="ARBA" id="ARBA00023160"/>
    </source>
</evidence>
<dbReference type="PANTHER" id="PTHR43091:SF1">
    <property type="entry name" value="BETA-KETOACYL-[ACYL-CARRIER-PROTEIN] SYNTHASE III, CHLOROPLASTIC"/>
    <property type="match status" value="1"/>
</dbReference>
<evidence type="ECO:0000256" key="6">
    <source>
        <dbReference type="ARBA" id="ARBA00023098"/>
    </source>
</evidence>
<comment type="similarity">
    <text evidence="2 20">Belongs to the thiolase-like superfamily. FabH family.</text>
</comment>
<name>A0A0B0IJU7_9BACI</name>
<comment type="catalytic activity">
    <reaction evidence="14">
        <text>heptanoyl-CoA + malonyl-[ACP] + H(+) = 3-oxononanoyl-[ACP] + CO2 + CoA</text>
        <dbReference type="Rhea" id="RHEA:42260"/>
        <dbReference type="Rhea" id="RHEA-COMP:9623"/>
        <dbReference type="Rhea" id="RHEA-COMP:9944"/>
        <dbReference type="ChEBI" id="CHEBI:15378"/>
        <dbReference type="ChEBI" id="CHEBI:16526"/>
        <dbReference type="ChEBI" id="CHEBI:57287"/>
        <dbReference type="ChEBI" id="CHEBI:78449"/>
        <dbReference type="ChEBI" id="CHEBI:78811"/>
        <dbReference type="ChEBI" id="CHEBI:78826"/>
    </reaction>
    <physiologicalReaction direction="left-to-right" evidence="14">
        <dbReference type="Rhea" id="RHEA:42261"/>
    </physiologicalReaction>
</comment>
<dbReference type="GO" id="GO:0033818">
    <property type="term" value="F:beta-ketoacyl-acyl-carrier-protein synthase III activity"/>
    <property type="evidence" value="ECO:0007669"/>
    <property type="project" value="UniProtKB-UniRule"/>
</dbReference>
<comment type="function">
    <text evidence="20">Catalyzes the condensation reaction of fatty acid synthesis by the addition to an acyl acceptor of two carbons from malonyl-ACP. Catalyzes the first condensation reaction which initiates fatty acid synthesis and may therefore play a role in governing the total rate of fatty acid production. Possesses both acetoacetyl-ACP synthase and acetyl transacylase activities. Its substrate specificity determines the biosynthesis of branched-chain and/or straight-chain of fatty acids.</text>
</comment>
<evidence type="ECO:0000256" key="2">
    <source>
        <dbReference type="ARBA" id="ARBA00008642"/>
    </source>
</evidence>
<comment type="catalytic activity">
    <reaction evidence="10">
        <text>pentanoyl-CoA + malonyl-[ACP] + H(+) = 3-oxoheptanoyl-[ACP] + CO2 + CoA</text>
        <dbReference type="Rhea" id="RHEA:42252"/>
        <dbReference type="Rhea" id="RHEA-COMP:9623"/>
        <dbReference type="Rhea" id="RHEA-COMP:9943"/>
        <dbReference type="ChEBI" id="CHEBI:15378"/>
        <dbReference type="ChEBI" id="CHEBI:16526"/>
        <dbReference type="ChEBI" id="CHEBI:57287"/>
        <dbReference type="ChEBI" id="CHEBI:57389"/>
        <dbReference type="ChEBI" id="CHEBI:78449"/>
        <dbReference type="ChEBI" id="CHEBI:78824"/>
    </reaction>
    <physiologicalReaction direction="left-to-right" evidence="10">
        <dbReference type="Rhea" id="RHEA:42253"/>
    </physiologicalReaction>
</comment>
<dbReference type="InterPro" id="IPR004655">
    <property type="entry name" value="FabH"/>
</dbReference>
<keyword evidence="20" id="KW-0963">Cytoplasm</keyword>
<comment type="catalytic activity">
    <reaction evidence="13">
        <text>hexanoyl-CoA + malonyl-[ACP] + H(+) = 3-oxooctanoyl-[ACP] + CO2 + CoA</text>
        <dbReference type="Rhea" id="RHEA:42256"/>
        <dbReference type="Rhea" id="RHEA-COMP:9623"/>
        <dbReference type="Rhea" id="RHEA-COMP:9633"/>
        <dbReference type="ChEBI" id="CHEBI:15378"/>
        <dbReference type="ChEBI" id="CHEBI:16526"/>
        <dbReference type="ChEBI" id="CHEBI:57287"/>
        <dbReference type="ChEBI" id="CHEBI:62620"/>
        <dbReference type="ChEBI" id="CHEBI:78449"/>
        <dbReference type="ChEBI" id="CHEBI:78460"/>
    </reaction>
    <physiologicalReaction direction="left-to-right" evidence="13">
        <dbReference type="Rhea" id="RHEA:42257"/>
    </physiologicalReaction>
</comment>
<evidence type="ECO:0000256" key="8">
    <source>
        <dbReference type="ARBA" id="ARBA00023268"/>
    </source>
</evidence>
<dbReference type="OrthoDB" id="9815506at2"/>
<keyword evidence="4 20" id="KW-0808">Transferase</keyword>
<gene>
    <name evidence="20" type="primary">fabH</name>
    <name evidence="23" type="ORF">LQ50_12730</name>
</gene>
<dbReference type="EC" id="2.3.1.180" evidence="20"/>
<evidence type="ECO:0000313" key="23">
    <source>
        <dbReference type="EMBL" id="KHF39916.1"/>
    </source>
</evidence>
<keyword evidence="9 20" id="KW-0012">Acyltransferase</keyword>
<comment type="catalytic activity">
    <reaction evidence="18">
        <text>3-methylbutanoyl-CoA + malonyl-[ACP] + H(+) = 5-methyl-3-oxohexanoyl-[ACP] + CO2 + CoA</text>
        <dbReference type="Rhea" id="RHEA:42272"/>
        <dbReference type="Rhea" id="RHEA-COMP:9623"/>
        <dbReference type="Rhea" id="RHEA-COMP:9941"/>
        <dbReference type="ChEBI" id="CHEBI:15378"/>
        <dbReference type="ChEBI" id="CHEBI:16526"/>
        <dbReference type="ChEBI" id="CHEBI:57287"/>
        <dbReference type="ChEBI" id="CHEBI:57345"/>
        <dbReference type="ChEBI" id="CHEBI:78449"/>
        <dbReference type="ChEBI" id="CHEBI:78822"/>
        <dbReference type="EC" id="2.3.1.300"/>
    </reaction>
    <physiologicalReaction direction="left-to-right" evidence="18">
        <dbReference type="Rhea" id="RHEA:42273"/>
    </physiologicalReaction>
</comment>
<dbReference type="Pfam" id="PF08541">
    <property type="entry name" value="ACP_syn_III_C"/>
    <property type="match status" value="1"/>
</dbReference>
<comment type="function">
    <text evidence="19">Catalyzes the condensation reaction of fatty acid synthesis by the addition to an acyl acceptor of two carbons from malonyl-ACP. Catalyzes the first condensation reaction which initiates fatty acid synthesis and may therefore play a role in governing the total rate of fatty acid production. Possesses both acetoacetyl-ACP synthase and acetyl transacylase activities. Has some substrate specificity for branched chain acyl-CoA, determining the biosynthesis of branched-chain of fatty acids instead of straight-chain.</text>
</comment>
<dbReference type="AlphaFoldDB" id="A0A0B0IJU7"/>
<dbReference type="SUPFAM" id="SSF53901">
    <property type="entry name" value="Thiolase-like"/>
    <property type="match status" value="1"/>
</dbReference>
<comment type="domain">
    <text evidence="20">The last Arg residue of the ACP-binding site is essential for the weak association between ACP/AcpP and FabH.</text>
</comment>
<evidence type="ECO:0000256" key="13">
    <source>
        <dbReference type="ARBA" id="ARBA00051330"/>
    </source>
</evidence>
<dbReference type="RefSeq" id="WP_034629432.1">
    <property type="nucleotide sequence ID" value="NZ_JRJU01000014.1"/>
</dbReference>
<evidence type="ECO:0000256" key="11">
    <source>
        <dbReference type="ARBA" id="ARBA00050980"/>
    </source>
</evidence>
<dbReference type="InterPro" id="IPR013751">
    <property type="entry name" value="ACP_syn_III_N"/>
</dbReference>
<evidence type="ECO:0000256" key="19">
    <source>
        <dbReference type="ARBA" id="ARBA00056015"/>
    </source>
</evidence>
<evidence type="ECO:0000259" key="21">
    <source>
        <dbReference type="Pfam" id="PF08541"/>
    </source>
</evidence>
<evidence type="ECO:0000256" key="1">
    <source>
        <dbReference type="ARBA" id="ARBA00005194"/>
    </source>
</evidence>
<feature type="domain" description="Beta-ketoacyl-[acyl-carrier-protein] synthase III N-terminal" evidence="22">
    <location>
        <begin position="107"/>
        <end position="185"/>
    </location>
</feature>
<evidence type="ECO:0000313" key="24">
    <source>
        <dbReference type="Proteomes" id="UP000030832"/>
    </source>
</evidence>
<keyword evidence="3 20" id="KW-0444">Lipid biosynthesis</keyword>
<evidence type="ECO:0000256" key="18">
    <source>
        <dbReference type="ARBA" id="ARBA00052985"/>
    </source>
</evidence>
<keyword evidence="5 20" id="KW-0276">Fatty acid metabolism</keyword>
<feature type="active site" evidence="20">
    <location>
        <position position="269"/>
    </location>
</feature>
<comment type="pathway">
    <text evidence="1 20">Lipid metabolism; fatty acid biosynthesis.</text>
</comment>
<organism evidence="23 24">
    <name type="scientific">Halalkalibacter okhensis</name>
    <dbReference type="NCBI Taxonomy" id="333138"/>
    <lineage>
        <taxon>Bacteria</taxon>
        <taxon>Bacillati</taxon>
        <taxon>Bacillota</taxon>
        <taxon>Bacilli</taxon>
        <taxon>Bacillales</taxon>
        <taxon>Bacillaceae</taxon>
        <taxon>Halalkalibacter</taxon>
    </lineage>
</organism>
<feature type="active site" evidence="20">
    <location>
        <position position="113"/>
    </location>
</feature>
<evidence type="ECO:0000256" key="20">
    <source>
        <dbReference type="HAMAP-Rule" id="MF_01815"/>
    </source>
</evidence>
<dbReference type="Gene3D" id="3.40.47.10">
    <property type="match status" value="1"/>
</dbReference>
<comment type="catalytic activity">
    <reaction evidence="12">
        <text>malonyl-[ACP] + acetyl-CoA + H(+) = 3-oxobutanoyl-[ACP] + CO2 + CoA</text>
        <dbReference type="Rhea" id="RHEA:12080"/>
        <dbReference type="Rhea" id="RHEA-COMP:9623"/>
        <dbReference type="Rhea" id="RHEA-COMP:9625"/>
        <dbReference type="ChEBI" id="CHEBI:15378"/>
        <dbReference type="ChEBI" id="CHEBI:16526"/>
        <dbReference type="ChEBI" id="CHEBI:57287"/>
        <dbReference type="ChEBI" id="CHEBI:57288"/>
        <dbReference type="ChEBI" id="CHEBI:78449"/>
        <dbReference type="ChEBI" id="CHEBI:78450"/>
        <dbReference type="EC" id="2.3.1.180"/>
    </reaction>
    <physiologicalReaction direction="left-to-right" evidence="12">
        <dbReference type="Rhea" id="RHEA:12081"/>
    </physiologicalReaction>
</comment>
<feature type="domain" description="Beta-ketoacyl-[acyl-carrier-protein] synthase III C-terminal" evidence="21">
    <location>
        <begin position="224"/>
        <end position="312"/>
    </location>
</feature>
<dbReference type="Pfam" id="PF08545">
    <property type="entry name" value="ACP_syn_III"/>
    <property type="match status" value="1"/>
</dbReference>
<evidence type="ECO:0000256" key="12">
    <source>
        <dbReference type="ARBA" id="ARBA00051096"/>
    </source>
</evidence>
<evidence type="ECO:0000259" key="22">
    <source>
        <dbReference type="Pfam" id="PF08545"/>
    </source>
</evidence>
<dbReference type="FunFam" id="3.40.47.10:FF:000004">
    <property type="entry name" value="3-oxoacyl-[acyl-carrier-protein] synthase 3"/>
    <property type="match status" value="1"/>
</dbReference>
<evidence type="ECO:0000256" key="15">
    <source>
        <dbReference type="ARBA" id="ARBA00052407"/>
    </source>
</evidence>
<dbReference type="NCBIfam" id="TIGR00747">
    <property type="entry name" value="fabH"/>
    <property type="match status" value="1"/>
</dbReference>
<evidence type="ECO:0000256" key="14">
    <source>
        <dbReference type="ARBA" id="ARBA00052279"/>
    </source>
</evidence>
<reference evidence="23 24" key="1">
    <citation type="submission" date="2014-09" db="EMBL/GenBank/DDBJ databases">
        <title>Genome sequencing and annotation of Bacillus Okhensis strain Kh10-101T.</title>
        <authorList>
            <person name="Prakash J.S."/>
        </authorList>
    </citation>
    <scope>NUCLEOTIDE SEQUENCE [LARGE SCALE GENOMIC DNA]</scope>
    <source>
        <strain evidence="24">Kh10-101T</strain>
    </source>
</reference>
<comment type="subcellular location">
    <subcellularLocation>
        <location evidence="20">Cytoplasm</location>
    </subcellularLocation>
</comment>
<keyword evidence="24" id="KW-1185">Reference proteome</keyword>
<proteinExistence type="inferred from homology"/>
<evidence type="ECO:0000256" key="3">
    <source>
        <dbReference type="ARBA" id="ARBA00022516"/>
    </source>
</evidence>
<feature type="region of interest" description="ACP-binding" evidence="20">
    <location>
        <begin position="240"/>
        <end position="244"/>
    </location>
</feature>
<dbReference type="PANTHER" id="PTHR43091">
    <property type="entry name" value="3-OXOACYL-[ACYL-CARRIER-PROTEIN] SYNTHASE"/>
    <property type="match status" value="1"/>
</dbReference>
<dbReference type="GO" id="GO:0004315">
    <property type="term" value="F:3-oxoacyl-[acyl-carrier-protein] synthase activity"/>
    <property type="evidence" value="ECO:0007669"/>
    <property type="project" value="InterPro"/>
</dbReference>
<dbReference type="STRING" id="333138.LQ50_12730"/>
<sequence length="314" mass="34091">MKRVGIIGIGAYVPNNIVTNRDLENRVNTTDEWIRSRTGIEERRIACDDMDTSHMAIMAAKEAISDAGVEAEEIDLILVATATPDYSFPSVACLVQGALEIQNAAAMDISAACSGFVYGVVTGQQFVQSGTYRNVLVIGSEKFSKIIDWSDRNTCVLFGDGAGAVVLSTVSEQRGILSYDLGADGSGSEHLLVGKESNCVEMNGREVFKFAVRRLPESSLHVVEKAGLSKEEVNFLIPHQANMRIIEAARERFGLEKEQVSTTVREHGNTSAASIPLALYSELKNDNIHEDDIIVMVGFGGGLTWGSICLRWGK</sequence>
<dbReference type="eggNOG" id="COG0332">
    <property type="taxonomic scope" value="Bacteria"/>
</dbReference>
<keyword evidence="7 20" id="KW-0275">Fatty acid biosynthesis</keyword>
<dbReference type="InterPro" id="IPR016039">
    <property type="entry name" value="Thiolase-like"/>
</dbReference>
<evidence type="ECO:0000256" key="4">
    <source>
        <dbReference type="ARBA" id="ARBA00022679"/>
    </source>
</evidence>
<protein>
    <recommendedName>
        <fullName evidence="20">Beta-ketoacyl-[acyl-carrier-protein] synthase III</fullName>
        <shortName evidence="20">Beta-ketoacyl-ACP synthase III</shortName>
        <shortName evidence="20">KAS III</shortName>
        <ecNumber evidence="20">2.3.1.180</ecNumber>
    </recommendedName>
    <alternativeName>
        <fullName evidence="20">3-oxoacyl-[acyl-carrier-protein] synthase 3</fullName>
    </alternativeName>
    <alternativeName>
        <fullName evidence="20">3-oxoacyl-[acyl-carrier-protein] synthase III</fullName>
    </alternativeName>
</protein>
<comment type="catalytic activity">
    <reaction evidence="16">
        <text>2-methylpropanoyl-CoA + malonyl-[ACP] + H(+) = 4-methyl-3-oxopentanoyl-[ACP] + CO2 + CoA</text>
        <dbReference type="Rhea" id="RHEA:42268"/>
        <dbReference type="Rhea" id="RHEA-COMP:9623"/>
        <dbReference type="Rhea" id="RHEA-COMP:9940"/>
        <dbReference type="ChEBI" id="CHEBI:15378"/>
        <dbReference type="ChEBI" id="CHEBI:16526"/>
        <dbReference type="ChEBI" id="CHEBI:57287"/>
        <dbReference type="ChEBI" id="CHEBI:57338"/>
        <dbReference type="ChEBI" id="CHEBI:78449"/>
        <dbReference type="ChEBI" id="CHEBI:78820"/>
        <dbReference type="EC" id="2.3.1.300"/>
    </reaction>
    <physiologicalReaction direction="left-to-right" evidence="16">
        <dbReference type="Rhea" id="RHEA:42269"/>
    </physiologicalReaction>
</comment>
<dbReference type="NCBIfam" id="NF006829">
    <property type="entry name" value="PRK09352.1"/>
    <property type="match status" value="1"/>
</dbReference>
<evidence type="ECO:0000256" key="5">
    <source>
        <dbReference type="ARBA" id="ARBA00022832"/>
    </source>
</evidence>
<comment type="subunit">
    <text evidence="20">Homodimer.</text>
</comment>
<accession>A0A0B0IJU7</accession>
<dbReference type="CDD" id="cd00830">
    <property type="entry name" value="KAS_III"/>
    <property type="match status" value="1"/>
</dbReference>
<comment type="catalytic activity">
    <reaction evidence="15">
        <text>(2S)-2-methylbutanoyl-CoA + malonyl-[ACP] + H(+) = (4S)-4-methyl-3-oxohexanoyl-[ACP] + CO2 + CoA</text>
        <dbReference type="Rhea" id="RHEA:42276"/>
        <dbReference type="Rhea" id="RHEA-COMP:9623"/>
        <dbReference type="Rhea" id="RHEA-COMP:17148"/>
        <dbReference type="ChEBI" id="CHEBI:15378"/>
        <dbReference type="ChEBI" id="CHEBI:16526"/>
        <dbReference type="ChEBI" id="CHEBI:57287"/>
        <dbReference type="ChEBI" id="CHEBI:78449"/>
        <dbReference type="ChEBI" id="CHEBI:88166"/>
        <dbReference type="ChEBI" id="CHEBI:167462"/>
        <dbReference type="EC" id="2.3.1.300"/>
    </reaction>
    <physiologicalReaction direction="left-to-right" evidence="15">
        <dbReference type="Rhea" id="RHEA:42277"/>
    </physiologicalReaction>
</comment>
<evidence type="ECO:0000256" key="9">
    <source>
        <dbReference type="ARBA" id="ARBA00023315"/>
    </source>
</evidence>
<evidence type="ECO:0000256" key="16">
    <source>
        <dbReference type="ARBA" id="ARBA00052467"/>
    </source>
</evidence>
<dbReference type="GO" id="GO:0005737">
    <property type="term" value="C:cytoplasm"/>
    <property type="evidence" value="ECO:0007669"/>
    <property type="project" value="UniProtKB-SubCell"/>
</dbReference>
<keyword evidence="6 20" id="KW-0443">Lipid metabolism</keyword>
<evidence type="ECO:0000256" key="10">
    <source>
        <dbReference type="ARBA" id="ARBA00050479"/>
    </source>
</evidence>
<dbReference type="GO" id="GO:0006633">
    <property type="term" value="P:fatty acid biosynthetic process"/>
    <property type="evidence" value="ECO:0007669"/>
    <property type="project" value="UniProtKB-UniRule"/>
</dbReference>
<keyword evidence="8 20" id="KW-0511">Multifunctional enzyme</keyword>
<comment type="catalytic activity">
    <reaction evidence="17">
        <text>butanoyl-CoA + malonyl-[ACP] + H(+) = 3-oxohexanoyl-[ACP] + CO2 + CoA</text>
        <dbReference type="Rhea" id="RHEA:42248"/>
        <dbReference type="Rhea" id="RHEA-COMP:9623"/>
        <dbReference type="Rhea" id="RHEA-COMP:9629"/>
        <dbReference type="ChEBI" id="CHEBI:15378"/>
        <dbReference type="ChEBI" id="CHEBI:16526"/>
        <dbReference type="ChEBI" id="CHEBI:57287"/>
        <dbReference type="ChEBI" id="CHEBI:57371"/>
        <dbReference type="ChEBI" id="CHEBI:78449"/>
        <dbReference type="ChEBI" id="CHEBI:78456"/>
    </reaction>
    <physiologicalReaction direction="left-to-right" evidence="17">
        <dbReference type="Rhea" id="RHEA:42249"/>
    </physiologicalReaction>
</comment>
<dbReference type="HAMAP" id="MF_01815">
    <property type="entry name" value="FabH"/>
    <property type="match status" value="1"/>
</dbReference>
<dbReference type="InterPro" id="IPR013747">
    <property type="entry name" value="ACP_syn_III_C"/>
</dbReference>
<dbReference type="EMBL" id="JRJU01000014">
    <property type="protein sequence ID" value="KHF39916.1"/>
    <property type="molecule type" value="Genomic_DNA"/>
</dbReference>
<comment type="catalytic activity">
    <reaction evidence="11">
        <text>malonyl-[ACP] + propanoyl-CoA + H(+) = 3-oxopentanoyl-[ACP] + CO2 + CoA</text>
        <dbReference type="Rhea" id="RHEA:42244"/>
        <dbReference type="Rhea" id="RHEA-COMP:9623"/>
        <dbReference type="Rhea" id="RHEA-COMP:9939"/>
        <dbReference type="ChEBI" id="CHEBI:15378"/>
        <dbReference type="ChEBI" id="CHEBI:16526"/>
        <dbReference type="ChEBI" id="CHEBI:57287"/>
        <dbReference type="ChEBI" id="CHEBI:57392"/>
        <dbReference type="ChEBI" id="CHEBI:78449"/>
        <dbReference type="ChEBI" id="CHEBI:78818"/>
    </reaction>
    <physiologicalReaction direction="left-to-right" evidence="11">
        <dbReference type="Rhea" id="RHEA:42245"/>
    </physiologicalReaction>
</comment>
<feature type="active site" evidence="20">
    <location>
        <position position="239"/>
    </location>
</feature>
<comment type="caution">
    <text evidence="23">The sequence shown here is derived from an EMBL/GenBank/DDBJ whole genome shotgun (WGS) entry which is preliminary data.</text>
</comment>